<evidence type="ECO:0000256" key="3">
    <source>
        <dbReference type="ARBA" id="ARBA00022801"/>
    </source>
</evidence>
<keyword evidence="2" id="KW-0479">Metal-binding</keyword>
<dbReference type="SMART" id="SM00849">
    <property type="entry name" value="Lactamase_B"/>
    <property type="match status" value="1"/>
</dbReference>
<protein>
    <recommendedName>
        <fullName evidence="5">Metallo-beta-lactamase domain-containing protein</fullName>
    </recommendedName>
</protein>
<dbReference type="RefSeq" id="WP_025363124.1">
    <property type="nucleotide sequence ID" value="NZ_CP006681.1"/>
</dbReference>
<dbReference type="Gene3D" id="3.60.15.10">
    <property type="entry name" value="Ribonuclease Z/Hydroxyacylglutathione hydrolase-like"/>
    <property type="match status" value="1"/>
</dbReference>
<reference evidence="6 7" key="1">
    <citation type="journal article" date="2014" name="Genome Biol. Evol.">
        <title>Molecular evolution of the substrate utilization strategies and putative virulence factors in mosquito-associated Spiroplasma species.</title>
        <authorList>
            <person name="Chang T.H."/>
            <person name="Lo W.S."/>
            <person name="Ku C."/>
            <person name="Chen L.L."/>
            <person name="Kuo C.H."/>
        </authorList>
    </citation>
    <scope>NUCLEOTIDE SEQUENCE [LARGE SCALE GENOMIC DNA]</scope>
    <source>
        <strain evidence="6">AES-1</strain>
    </source>
</reference>
<evidence type="ECO:0000256" key="4">
    <source>
        <dbReference type="ARBA" id="ARBA00022833"/>
    </source>
</evidence>
<dbReference type="PATRIC" id="fig|1276246.3.peg.545"/>
<dbReference type="GO" id="GO:0016787">
    <property type="term" value="F:hydrolase activity"/>
    <property type="evidence" value="ECO:0007669"/>
    <property type="project" value="UniProtKB-KW"/>
</dbReference>
<evidence type="ECO:0000259" key="5">
    <source>
        <dbReference type="SMART" id="SM00849"/>
    </source>
</evidence>
<dbReference type="InterPro" id="IPR051453">
    <property type="entry name" value="MBL_Glyoxalase_II"/>
</dbReference>
<dbReference type="InterPro" id="IPR036866">
    <property type="entry name" value="RibonucZ/Hydroxyglut_hydro"/>
</dbReference>
<dbReference type="EMBL" id="CP006681">
    <property type="protein sequence ID" value="AHI52888.1"/>
    <property type="molecule type" value="Genomic_DNA"/>
</dbReference>
<keyword evidence="7" id="KW-1185">Reference proteome</keyword>
<dbReference type="PANTHER" id="PTHR46233:SF3">
    <property type="entry name" value="HYDROXYACYLGLUTATHIONE HYDROLASE GLOC"/>
    <property type="match status" value="1"/>
</dbReference>
<evidence type="ECO:0000256" key="1">
    <source>
        <dbReference type="ARBA" id="ARBA00001947"/>
    </source>
</evidence>
<dbReference type="SUPFAM" id="SSF56281">
    <property type="entry name" value="Metallo-hydrolase/oxidoreductase"/>
    <property type="match status" value="1"/>
</dbReference>
<dbReference type="OrthoDB" id="9802248at2"/>
<proteinExistence type="predicted"/>
<dbReference type="GO" id="GO:0046872">
    <property type="term" value="F:metal ion binding"/>
    <property type="evidence" value="ECO:0007669"/>
    <property type="project" value="UniProtKB-KW"/>
</dbReference>
<dbReference type="InterPro" id="IPR001279">
    <property type="entry name" value="Metallo-B-lactamas"/>
</dbReference>
<dbReference type="HOGENOM" id="CLU_030571_5_2_14"/>
<gene>
    <name evidence="6" type="ORF">SCULI_v1c05470</name>
</gene>
<dbReference type="STRING" id="1276246.SCULI_v1c05470"/>
<dbReference type="Pfam" id="PF00753">
    <property type="entry name" value="Lactamase_B"/>
    <property type="match status" value="1"/>
</dbReference>
<organism evidence="6 7">
    <name type="scientific">Spiroplasma culicicola AES-1</name>
    <dbReference type="NCBI Taxonomy" id="1276246"/>
    <lineage>
        <taxon>Bacteria</taxon>
        <taxon>Bacillati</taxon>
        <taxon>Mycoplasmatota</taxon>
        <taxon>Mollicutes</taxon>
        <taxon>Entomoplasmatales</taxon>
        <taxon>Spiroplasmataceae</taxon>
        <taxon>Spiroplasma</taxon>
    </lineage>
</organism>
<dbReference type="eggNOG" id="COG0491">
    <property type="taxonomic scope" value="Bacteria"/>
</dbReference>
<dbReference type="KEGG" id="scq:SCULI_v1c05470"/>
<evidence type="ECO:0000256" key="2">
    <source>
        <dbReference type="ARBA" id="ARBA00022723"/>
    </source>
</evidence>
<feature type="domain" description="Metallo-beta-lactamase" evidence="5">
    <location>
        <begin position="12"/>
        <end position="198"/>
    </location>
</feature>
<keyword evidence="4" id="KW-0862">Zinc</keyword>
<dbReference type="PANTHER" id="PTHR46233">
    <property type="entry name" value="HYDROXYACYLGLUTATHIONE HYDROLASE GLOC"/>
    <property type="match status" value="1"/>
</dbReference>
<keyword evidence="3" id="KW-0378">Hydrolase</keyword>
<dbReference type="CDD" id="cd06262">
    <property type="entry name" value="metallo-hydrolase-like_MBL-fold"/>
    <property type="match status" value="1"/>
</dbReference>
<name>W6A6X6_9MOLU</name>
<evidence type="ECO:0000313" key="7">
    <source>
        <dbReference type="Proteomes" id="UP000019267"/>
    </source>
</evidence>
<evidence type="ECO:0000313" key="6">
    <source>
        <dbReference type="EMBL" id="AHI52888.1"/>
    </source>
</evidence>
<comment type="cofactor">
    <cofactor evidence="1">
        <name>Zn(2+)</name>
        <dbReference type="ChEBI" id="CHEBI:29105"/>
    </cofactor>
</comment>
<sequence length="228" mass="26414">MIQVFSDKEFKDTNAYLIYNDDKKAILIDTANKSYKEIIDFVKRNDIIITDIFITHGHFPHFYGINEICDELNNPNVYIGQDDMMLLFDPVKNLSSLYDALGKQWAAKPIKNLNVVSNNIERVINDYKVKVLKTPGHTKGTLTLEFPEIKCLFNGDTLFLNRDVVGVSTASDNEVEILNNIKHIFESYPKGYSLFPGHYDFGFTIRDMLEKNNIIKKRYLKIIYKNDL</sequence>
<dbReference type="AlphaFoldDB" id="W6A6X6"/>
<accession>W6A6X6</accession>
<dbReference type="Proteomes" id="UP000019267">
    <property type="component" value="Chromosome"/>
</dbReference>